<proteinExistence type="predicted"/>
<dbReference type="STRING" id="84022.CACET_c27300"/>
<dbReference type="AlphaFoldDB" id="A0A0D8IBJ4"/>
<evidence type="ECO:0000313" key="1">
    <source>
        <dbReference type="EMBL" id="AKL96175.1"/>
    </source>
</evidence>
<organism evidence="1 2">
    <name type="scientific">Clostridium aceticum</name>
    <dbReference type="NCBI Taxonomy" id="84022"/>
    <lineage>
        <taxon>Bacteria</taxon>
        <taxon>Bacillati</taxon>
        <taxon>Bacillota</taxon>
        <taxon>Clostridia</taxon>
        <taxon>Eubacteriales</taxon>
        <taxon>Clostridiaceae</taxon>
        <taxon>Clostridium</taxon>
    </lineage>
</organism>
<reference evidence="1 2" key="1">
    <citation type="submission" date="2014-10" db="EMBL/GenBank/DDBJ databases">
        <title>Genome sequence of Clostridium aceticum DSM 1496.</title>
        <authorList>
            <person name="Poehlein A."/>
            <person name="Schiel-Bengelsdorf B."/>
            <person name="Gottschalk G."/>
            <person name="Duerre P."/>
            <person name="Daniel R."/>
        </authorList>
    </citation>
    <scope>NUCLEOTIDE SEQUENCE [LARGE SCALE GENOMIC DNA]</scope>
    <source>
        <strain evidence="1 2">DSM 1496</strain>
    </source>
</reference>
<dbReference type="PATRIC" id="fig|84022.5.peg.666"/>
<gene>
    <name evidence="1" type="ORF">CACET_c27300</name>
</gene>
<sequence>MKSYLDQFTAMTNIHAKWQICQQYHGEQWKIRKTGIGASCESDGGHFWVTDMPLQGYGTISIASENIPNSNVLGFTDICVEPPRSLEDLIDCGCPLFCYEE</sequence>
<evidence type="ECO:0000313" key="2">
    <source>
        <dbReference type="Proteomes" id="UP000035704"/>
    </source>
</evidence>
<protein>
    <submittedName>
        <fullName evidence="1">Uncharacterized protein</fullName>
    </submittedName>
</protein>
<dbReference type="Proteomes" id="UP000035704">
    <property type="component" value="Chromosome"/>
</dbReference>
<accession>A0A0D8IBJ4</accession>
<dbReference type="KEGG" id="cace:CACET_c27300"/>
<dbReference type="EMBL" id="CP009687">
    <property type="protein sequence ID" value="AKL96175.1"/>
    <property type="molecule type" value="Genomic_DNA"/>
</dbReference>
<keyword evidence="2" id="KW-1185">Reference proteome</keyword>
<dbReference type="RefSeq" id="WP_044825209.1">
    <property type="nucleotide sequence ID" value="NZ_CP009687.1"/>
</dbReference>
<dbReference type="OrthoDB" id="9924848at2"/>
<name>A0A0D8IBJ4_9CLOT</name>